<name>A0A1J1IQM6_9DIPT</name>
<dbReference type="EMBL" id="CVRI01000057">
    <property type="protein sequence ID" value="CRL02541.1"/>
    <property type="molecule type" value="Genomic_DNA"/>
</dbReference>
<evidence type="ECO:0000313" key="2">
    <source>
        <dbReference type="Proteomes" id="UP000183832"/>
    </source>
</evidence>
<keyword evidence="2" id="KW-1185">Reference proteome</keyword>
<evidence type="ECO:0000313" key="1">
    <source>
        <dbReference type="EMBL" id="CRL02541.1"/>
    </source>
</evidence>
<dbReference type="Proteomes" id="UP000183832">
    <property type="component" value="Unassembled WGS sequence"/>
</dbReference>
<accession>A0A1J1IQM6</accession>
<organism evidence="1 2">
    <name type="scientific">Clunio marinus</name>
    <dbReference type="NCBI Taxonomy" id="568069"/>
    <lineage>
        <taxon>Eukaryota</taxon>
        <taxon>Metazoa</taxon>
        <taxon>Ecdysozoa</taxon>
        <taxon>Arthropoda</taxon>
        <taxon>Hexapoda</taxon>
        <taxon>Insecta</taxon>
        <taxon>Pterygota</taxon>
        <taxon>Neoptera</taxon>
        <taxon>Endopterygota</taxon>
        <taxon>Diptera</taxon>
        <taxon>Nematocera</taxon>
        <taxon>Chironomoidea</taxon>
        <taxon>Chironomidae</taxon>
        <taxon>Clunio</taxon>
    </lineage>
</organism>
<sequence>MTKRLKQHSISEKNSSLIFDVISRRSGVYPSSLTNWAEETILYENLHCLISFSLFKSLLIVDNSDAVFRLLT</sequence>
<proteinExistence type="predicted"/>
<gene>
    <name evidence="1" type="ORF">CLUMA_CG015536</name>
</gene>
<dbReference type="AlphaFoldDB" id="A0A1J1IQM6"/>
<protein>
    <submittedName>
        <fullName evidence="1">CLUMA_CG015536, isoform A</fullName>
    </submittedName>
</protein>
<reference evidence="1 2" key="1">
    <citation type="submission" date="2015-04" db="EMBL/GenBank/DDBJ databases">
        <authorList>
            <person name="Syromyatnikov M.Y."/>
            <person name="Popov V.N."/>
        </authorList>
    </citation>
    <scope>NUCLEOTIDE SEQUENCE [LARGE SCALE GENOMIC DNA]</scope>
</reference>